<dbReference type="OrthoDB" id="2331100at2759"/>
<feature type="compositionally biased region" description="Basic and acidic residues" evidence="1">
    <location>
        <begin position="140"/>
        <end position="149"/>
    </location>
</feature>
<dbReference type="EMBL" id="CAMKVN010008570">
    <property type="protein sequence ID" value="CAI2192642.1"/>
    <property type="molecule type" value="Genomic_DNA"/>
</dbReference>
<keyword evidence="2" id="KW-1133">Transmembrane helix</keyword>
<sequence length="212" mass="23335">GKHSVLETVAKRSCKAIPSPYSIDEAYEIGKEWTREINTERGEIWYFCGVGQHCTGGIFGTIIIGNFVAPPEVSPKAPQYAPVSTTPESSAQPAPVMVGVIIGSSLGGSLLTAGIFILYKWNKNKQGKRDTESLAITNNKSDDNGKNKDVVNNEIRLDNESNNEVIDNGIRLPDNEVYNHGQGAIRNVDSEIIQHLKNEMTQIIRQEIKNLK</sequence>
<dbReference type="Proteomes" id="UP001153678">
    <property type="component" value="Unassembled WGS sequence"/>
</dbReference>
<feature type="transmembrane region" description="Helical" evidence="2">
    <location>
        <begin position="96"/>
        <end position="119"/>
    </location>
</feature>
<comment type="caution">
    <text evidence="3">The sequence shown here is derived from an EMBL/GenBank/DDBJ whole genome shotgun (WGS) entry which is preliminary data.</text>
</comment>
<evidence type="ECO:0000256" key="2">
    <source>
        <dbReference type="SAM" id="Phobius"/>
    </source>
</evidence>
<protein>
    <submittedName>
        <fullName evidence="3">3282_t:CDS:1</fullName>
    </submittedName>
</protein>
<dbReference type="SUPFAM" id="SSF49503">
    <property type="entry name" value="Cupredoxins"/>
    <property type="match status" value="1"/>
</dbReference>
<feature type="transmembrane region" description="Helical" evidence="2">
    <location>
        <begin position="44"/>
        <end position="69"/>
    </location>
</feature>
<reference evidence="3" key="1">
    <citation type="submission" date="2022-08" db="EMBL/GenBank/DDBJ databases">
        <authorList>
            <person name="Kallberg Y."/>
            <person name="Tangrot J."/>
            <person name="Rosling A."/>
        </authorList>
    </citation>
    <scope>NUCLEOTIDE SEQUENCE</scope>
    <source>
        <strain evidence="3">Wild A</strain>
    </source>
</reference>
<gene>
    <name evidence="3" type="ORF">FWILDA_LOCUS15678</name>
</gene>
<keyword evidence="2" id="KW-0472">Membrane</keyword>
<dbReference type="AlphaFoldDB" id="A0A9W4WWV7"/>
<name>A0A9W4WWV7_9GLOM</name>
<evidence type="ECO:0000313" key="3">
    <source>
        <dbReference type="EMBL" id="CAI2192642.1"/>
    </source>
</evidence>
<feature type="region of interest" description="Disordered" evidence="1">
    <location>
        <begin position="129"/>
        <end position="149"/>
    </location>
</feature>
<evidence type="ECO:0000256" key="1">
    <source>
        <dbReference type="SAM" id="MobiDB-lite"/>
    </source>
</evidence>
<keyword evidence="2" id="KW-0812">Transmembrane</keyword>
<keyword evidence="4" id="KW-1185">Reference proteome</keyword>
<evidence type="ECO:0000313" key="4">
    <source>
        <dbReference type="Proteomes" id="UP001153678"/>
    </source>
</evidence>
<proteinExistence type="predicted"/>
<accession>A0A9W4WWV7</accession>
<organism evidence="3 4">
    <name type="scientific">Funneliformis geosporum</name>
    <dbReference type="NCBI Taxonomy" id="1117311"/>
    <lineage>
        <taxon>Eukaryota</taxon>
        <taxon>Fungi</taxon>
        <taxon>Fungi incertae sedis</taxon>
        <taxon>Mucoromycota</taxon>
        <taxon>Glomeromycotina</taxon>
        <taxon>Glomeromycetes</taxon>
        <taxon>Glomerales</taxon>
        <taxon>Glomeraceae</taxon>
        <taxon>Funneliformis</taxon>
    </lineage>
</organism>
<feature type="non-terminal residue" evidence="3">
    <location>
        <position position="1"/>
    </location>
</feature>
<dbReference type="InterPro" id="IPR008972">
    <property type="entry name" value="Cupredoxin"/>
</dbReference>